<feature type="coiled-coil region" evidence="1">
    <location>
        <begin position="147"/>
        <end position="188"/>
    </location>
</feature>
<evidence type="ECO:0000313" key="3">
    <source>
        <dbReference type="EMBL" id="SEG03446.1"/>
    </source>
</evidence>
<proteinExistence type="predicted"/>
<dbReference type="SMART" id="SM00267">
    <property type="entry name" value="GGDEF"/>
    <property type="match status" value="1"/>
</dbReference>
<dbReference type="RefSeq" id="WP_103879842.1">
    <property type="nucleotide sequence ID" value="NZ_FNVG01000006.1"/>
</dbReference>
<dbReference type="CDD" id="cd01948">
    <property type="entry name" value="EAL"/>
    <property type="match status" value="1"/>
</dbReference>
<dbReference type="InterPro" id="IPR001633">
    <property type="entry name" value="EAL_dom"/>
</dbReference>
<dbReference type="OrthoDB" id="9804951at2"/>
<protein>
    <submittedName>
        <fullName evidence="3">EAL domain, c-di-GMP-specific phosphodiesterase class I (Or its enzymatically inactive variant)</fullName>
    </submittedName>
</protein>
<dbReference type="InterPro" id="IPR029787">
    <property type="entry name" value="Nucleotide_cyclase"/>
</dbReference>
<dbReference type="AlphaFoldDB" id="A0A1H5WWH1"/>
<dbReference type="SUPFAM" id="SSF141868">
    <property type="entry name" value="EAL domain-like"/>
    <property type="match status" value="1"/>
</dbReference>
<dbReference type="Proteomes" id="UP000236721">
    <property type="component" value="Unassembled WGS sequence"/>
</dbReference>
<accession>A0A1H5WWH1</accession>
<dbReference type="SMART" id="SM00052">
    <property type="entry name" value="EAL"/>
    <property type="match status" value="1"/>
</dbReference>
<dbReference type="InterPro" id="IPR000160">
    <property type="entry name" value="GGDEF_dom"/>
</dbReference>
<dbReference type="Pfam" id="PF00990">
    <property type="entry name" value="GGDEF"/>
    <property type="match status" value="1"/>
</dbReference>
<evidence type="ECO:0000259" key="2">
    <source>
        <dbReference type="PROSITE" id="PS50883"/>
    </source>
</evidence>
<feature type="domain" description="EAL" evidence="2">
    <location>
        <begin position="366"/>
        <end position="619"/>
    </location>
</feature>
<evidence type="ECO:0000313" key="4">
    <source>
        <dbReference type="Proteomes" id="UP000236721"/>
    </source>
</evidence>
<reference evidence="4" key="1">
    <citation type="submission" date="2016-10" db="EMBL/GenBank/DDBJ databases">
        <authorList>
            <person name="Varghese N."/>
            <person name="Submissions S."/>
        </authorList>
    </citation>
    <scope>NUCLEOTIDE SEQUENCE [LARGE SCALE GENOMIC DNA]</scope>
    <source>
        <strain evidence="4">CGMCC 1.7062</strain>
    </source>
</reference>
<dbReference type="InterPro" id="IPR035919">
    <property type="entry name" value="EAL_sf"/>
</dbReference>
<keyword evidence="4" id="KW-1185">Reference proteome</keyword>
<dbReference type="GO" id="GO:0071111">
    <property type="term" value="F:cyclic-guanylate-specific phosphodiesterase activity"/>
    <property type="evidence" value="ECO:0007669"/>
    <property type="project" value="InterPro"/>
</dbReference>
<dbReference type="Gene3D" id="3.30.70.270">
    <property type="match status" value="1"/>
</dbReference>
<evidence type="ECO:0000256" key="1">
    <source>
        <dbReference type="SAM" id="Coils"/>
    </source>
</evidence>
<dbReference type="PANTHER" id="PTHR33121">
    <property type="entry name" value="CYCLIC DI-GMP PHOSPHODIESTERASE PDEF"/>
    <property type="match status" value="1"/>
</dbReference>
<dbReference type="InterPro" id="IPR050706">
    <property type="entry name" value="Cyclic-di-GMP_PDE-like"/>
</dbReference>
<dbReference type="PROSITE" id="PS50883">
    <property type="entry name" value="EAL"/>
    <property type="match status" value="1"/>
</dbReference>
<keyword evidence="1" id="KW-0175">Coiled coil</keyword>
<organism evidence="3 4">
    <name type="scientific">Vibrio hangzhouensis</name>
    <dbReference type="NCBI Taxonomy" id="462991"/>
    <lineage>
        <taxon>Bacteria</taxon>
        <taxon>Pseudomonadati</taxon>
        <taxon>Pseudomonadota</taxon>
        <taxon>Gammaproteobacteria</taxon>
        <taxon>Vibrionales</taxon>
        <taxon>Vibrionaceae</taxon>
        <taxon>Vibrio</taxon>
    </lineage>
</organism>
<dbReference type="Pfam" id="PF00563">
    <property type="entry name" value="EAL"/>
    <property type="match status" value="1"/>
</dbReference>
<gene>
    <name evidence="3" type="ORF">SAMN04488244_10690</name>
</gene>
<dbReference type="Gene3D" id="3.20.20.450">
    <property type="entry name" value="EAL domain"/>
    <property type="match status" value="1"/>
</dbReference>
<name>A0A1H5WWH1_9VIBR</name>
<dbReference type="InterPro" id="IPR043128">
    <property type="entry name" value="Rev_trsase/Diguanyl_cyclase"/>
</dbReference>
<dbReference type="PANTHER" id="PTHR33121:SF71">
    <property type="entry name" value="OXYGEN SENSOR PROTEIN DOSP"/>
    <property type="match status" value="1"/>
</dbReference>
<sequence>MSEDGVLSPLGYLTNKDIQQIQQRLPIPLNQKTSDVMLGWCSVAANKMTLDYFDNNVKLASPPACKLSVMLPVAPDDNEISVALHSLLKEFAFNRKTHNIDLTDLIGTHGERIGVVFMVHRNIDNIRPSLIQMAHEIHSQLIQKMLQNELNTLKKSYKDQLKIKEREIKQLDQKLIQLRNENSKLEKQMLFQQSHDIATKMLNRSGLENALSVSLNSNTIVEGDAYISVILIQITNGERIQARIGCDGFDQLLRQFEQQVNLCTSSIHHIARISTTELALATTVPSLDEKFLPDLCHQLSHVARQGFMHNGQEVHLHVFMGVANSYHTNNSSQLINYAFQAAIACKESGSLVNTFTQADQQEQKEFNQLEHYLLQAVRNDDLILHFQPKVDLKTNRWVGAEVLLRWKHPILGDISNEALIHMAEQNGLIVEVGYFVLRNAIDRASEWIEIAPEFCLSVNVSAKQICSPDFATKVSNLLKQNELPASNLEFELTESCLVSNFDTAKRNIETLKKQGVKFALDDFGTGYASFNYLKKLPFDAIKIDKEFLANILHSSQDRAIFRSIVNIANKLDKQIVVEGVETSEQHAFVADERCDIGQGYFYARPMSRDIFESQLSKQYPAPKQFIIR</sequence>
<dbReference type="EMBL" id="FNVG01000006">
    <property type="protein sequence ID" value="SEG03446.1"/>
    <property type="molecule type" value="Genomic_DNA"/>
</dbReference>
<dbReference type="SUPFAM" id="SSF55073">
    <property type="entry name" value="Nucleotide cyclase"/>
    <property type="match status" value="1"/>
</dbReference>